<comment type="caution">
    <text evidence="2">The sequence shown here is derived from an EMBL/GenBank/DDBJ whole genome shotgun (WGS) entry which is preliminary data.</text>
</comment>
<reference evidence="2 3" key="1">
    <citation type="journal article" date="2020" name="Nat. Food">
        <title>A phased Vanilla planifolia genome enables genetic improvement of flavour and production.</title>
        <authorList>
            <person name="Hasing T."/>
            <person name="Tang H."/>
            <person name="Brym M."/>
            <person name="Khazi F."/>
            <person name="Huang T."/>
            <person name="Chambers A.H."/>
        </authorList>
    </citation>
    <scope>NUCLEOTIDE SEQUENCE [LARGE SCALE GENOMIC DNA]</scope>
    <source>
        <tissue evidence="2">Leaf</tissue>
    </source>
</reference>
<protein>
    <submittedName>
        <fullName evidence="2">Uncharacterized protein</fullName>
    </submittedName>
</protein>
<name>A0A835PFK9_VANPL</name>
<evidence type="ECO:0000256" key="1">
    <source>
        <dbReference type="SAM" id="MobiDB-lite"/>
    </source>
</evidence>
<evidence type="ECO:0000313" key="2">
    <source>
        <dbReference type="EMBL" id="KAG0452886.1"/>
    </source>
</evidence>
<dbReference type="Proteomes" id="UP000636800">
    <property type="component" value="Unassembled WGS sequence"/>
</dbReference>
<dbReference type="AlphaFoldDB" id="A0A835PFK9"/>
<keyword evidence="3" id="KW-1185">Reference proteome</keyword>
<proteinExistence type="predicted"/>
<accession>A0A835PFK9</accession>
<gene>
    <name evidence="2" type="ORF">HPP92_025550</name>
</gene>
<sequence length="117" mass="13259">METIYHLDAPSPYQRGPSEAAPDASARSAEATGGGREAKGRAHEGHLRLEAVKMLGEKEWKTCDKRIAEGEIWREKADFVGMETIRWRGSTEQRGKQSRAFIKTSKRIILQKFHSFD</sequence>
<feature type="compositionally biased region" description="Low complexity" evidence="1">
    <location>
        <begin position="17"/>
        <end position="31"/>
    </location>
</feature>
<evidence type="ECO:0000313" key="3">
    <source>
        <dbReference type="Proteomes" id="UP000636800"/>
    </source>
</evidence>
<feature type="region of interest" description="Disordered" evidence="1">
    <location>
        <begin position="1"/>
        <end position="44"/>
    </location>
</feature>
<organism evidence="2 3">
    <name type="scientific">Vanilla planifolia</name>
    <name type="common">Vanilla</name>
    <dbReference type="NCBI Taxonomy" id="51239"/>
    <lineage>
        <taxon>Eukaryota</taxon>
        <taxon>Viridiplantae</taxon>
        <taxon>Streptophyta</taxon>
        <taxon>Embryophyta</taxon>
        <taxon>Tracheophyta</taxon>
        <taxon>Spermatophyta</taxon>
        <taxon>Magnoliopsida</taxon>
        <taxon>Liliopsida</taxon>
        <taxon>Asparagales</taxon>
        <taxon>Orchidaceae</taxon>
        <taxon>Vanilloideae</taxon>
        <taxon>Vanilleae</taxon>
        <taxon>Vanilla</taxon>
    </lineage>
</organism>
<dbReference type="EMBL" id="JADCNL010000014">
    <property type="protein sequence ID" value="KAG0452886.1"/>
    <property type="molecule type" value="Genomic_DNA"/>
</dbReference>